<dbReference type="Gene3D" id="3.30.70.1620">
    <property type="match status" value="1"/>
</dbReference>
<evidence type="ECO:0000256" key="14">
    <source>
        <dbReference type="PIRNR" id="PIRNR005719"/>
    </source>
</evidence>
<dbReference type="SMART" id="SM00968">
    <property type="entry name" value="SMC_hinge"/>
    <property type="match status" value="1"/>
</dbReference>
<name>A0A8V0XV75_CHICK</name>
<dbReference type="Pfam" id="PF06470">
    <property type="entry name" value="SMC_hinge"/>
    <property type="match status" value="1"/>
</dbReference>
<evidence type="ECO:0000256" key="5">
    <source>
        <dbReference type="ARBA" id="ARBA00022618"/>
    </source>
</evidence>
<dbReference type="PIRSF" id="PIRSF005719">
    <property type="entry name" value="SMC"/>
    <property type="match status" value="1"/>
</dbReference>
<dbReference type="InterPro" id="IPR036277">
    <property type="entry name" value="SMC_hinge_sf"/>
</dbReference>
<dbReference type="Gene3D" id="1.20.1060.20">
    <property type="match status" value="1"/>
</dbReference>
<dbReference type="OrthoDB" id="10255539at2759"/>
<dbReference type="GeneID" id="396156"/>
<dbReference type="GO" id="GO:0005654">
    <property type="term" value="C:nucleoplasm"/>
    <property type="evidence" value="ECO:0007669"/>
    <property type="project" value="Ensembl"/>
</dbReference>
<evidence type="ECO:0000256" key="2">
    <source>
        <dbReference type="ARBA" id="ARBA00004286"/>
    </source>
</evidence>
<dbReference type="FunCoup" id="A0A8V0XV75">
    <property type="interactions" value="1988"/>
</dbReference>
<keyword evidence="9 15" id="KW-0175">Coiled coil</keyword>
<keyword evidence="19" id="KW-1185">Reference proteome</keyword>
<evidence type="ECO:0000256" key="16">
    <source>
        <dbReference type="SAM" id="MobiDB-lite"/>
    </source>
</evidence>
<dbReference type="InterPro" id="IPR027417">
    <property type="entry name" value="P-loop_NTPase"/>
</dbReference>
<dbReference type="GO" id="GO:0005524">
    <property type="term" value="F:ATP binding"/>
    <property type="evidence" value="ECO:0007669"/>
    <property type="project" value="UniProtKB-KW"/>
</dbReference>
<reference evidence="18" key="1">
    <citation type="submission" date="2020-11" db="EMBL/GenBank/DDBJ databases">
        <title>Gallus gallus (Chicken) genome, bGalGal1, GRCg7b, maternal haplotype autosomes + Z &amp; W.</title>
        <authorList>
            <person name="Warren W."/>
            <person name="Formenti G."/>
            <person name="Fedrigo O."/>
            <person name="Haase B."/>
            <person name="Mountcastle J."/>
            <person name="Balacco J."/>
            <person name="Tracey A."/>
            <person name="Schneider V."/>
            <person name="Okimoto R."/>
            <person name="Cheng H."/>
            <person name="Hawken R."/>
            <person name="Howe K."/>
            <person name="Jarvis E.D."/>
        </authorList>
    </citation>
    <scope>NUCLEOTIDE SEQUENCE [LARGE SCALE GENOMIC DNA]</scope>
    <source>
        <strain evidence="18">Broiler</strain>
    </source>
</reference>
<reference evidence="18" key="2">
    <citation type="submission" date="2025-08" db="UniProtKB">
        <authorList>
            <consortium name="Ensembl"/>
        </authorList>
    </citation>
    <scope>IDENTIFICATION</scope>
    <source>
        <strain evidence="18">broiler</strain>
    </source>
</reference>
<evidence type="ECO:0000256" key="1">
    <source>
        <dbReference type="ARBA" id="ARBA00004123"/>
    </source>
</evidence>
<dbReference type="AlphaFoldDB" id="A0A8V0XV75"/>
<dbReference type="InterPro" id="IPR003395">
    <property type="entry name" value="RecF/RecN/SMC_N"/>
</dbReference>
<dbReference type="InterPro" id="IPR024704">
    <property type="entry name" value="SMC"/>
</dbReference>
<dbReference type="Gene3D" id="3.40.50.300">
    <property type="entry name" value="P-loop containing nucleotide triphosphate hydrolases"/>
    <property type="match status" value="2"/>
</dbReference>
<dbReference type="GO" id="GO:0016887">
    <property type="term" value="F:ATP hydrolysis activity"/>
    <property type="evidence" value="ECO:0007669"/>
    <property type="project" value="InterPro"/>
</dbReference>
<dbReference type="FunFam" id="3.40.50.300:FF:000385">
    <property type="entry name" value="Structural maintenance of chromosomes 2"/>
    <property type="match status" value="1"/>
</dbReference>
<dbReference type="GeneTree" id="ENSGT00550000074857"/>
<evidence type="ECO:0000256" key="12">
    <source>
        <dbReference type="ARBA" id="ARBA00023306"/>
    </source>
</evidence>
<dbReference type="Ensembl" id="ENSGALT00010015157.1">
    <property type="protein sequence ID" value="ENSGALP00010008905.1"/>
    <property type="gene ID" value="ENSGALG00010006345.1"/>
</dbReference>
<feature type="compositionally biased region" description="Basic and acidic residues" evidence="16">
    <location>
        <begin position="818"/>
        <end position="828"/>
    </location>
</feature>
<dbReference type="PANTHER" id="PTHR43977">
    <property type="entry name" value="STRUCTURAL MAINTENANCE OF CHROMOSOMES PROTEIN 3"/>
    <property type="match status" value="1"/>
</dbReference>
<dbReference type="RefSeq" id="XP_040511375.1">
    <property type="nucleotide sequence ID" value="XM_040655441.2"/>
</dbReference>
<keyword evidence="12" id="KW-0131">Cell cycle</keyword>
<dbReference type="OMA" id="THNKIAM"/>
<keyword evidence="4" id="KW-0158">Chromosome</keyword>
<proteinExistence type="inferred from homology"/>
<evidence type="ECO:0000256" key="15">
    <source>
        <dbReference type="SAM" id="Coils"/>
    </source>
</evidence>
<keyword evidence="8" id="KW-0067">ATP-binding</keyword>
<evidence type="ECO:0000313" key="18">
    <source>
        <dbReference type="Ensembl" id="ENSGALP00010008905.1"/>
    </source>
</evidence>
<dbReference type="GO" id="GO:0005737">
    <property type="term" value="C:cytoplasm"/>
    <property type="evidence" value="ECO:0007669"/>
    <property type="project" value="Ensembl"/>
</dbReference>
<dbReference type="GO" id="GO:1905821">
    <property type="term" value="P:positive regulation of chromosome condensation"/>
    <property type="evidence" value="ECO:0007669"/>
    <property type="project" value="Ensembl"/>
</dbReference>
<evidence type="ECO:0000256" key="13">
    <source>
        <dbReference type="ARBA" id="ARBA00058936"/>
    </source>
</evidence>
<dbReference type="GlyGen" id="A0A8V0XV75">
    <property type="glycosylation" value="1 site"/>
</dbReference>
<comment type="function">
    <text evidence="13">Central component of the condensin complex, a complex required for conversion of interphase chromatin into mitotic-like condense chromosomes. The condensin complex probably introduces positive supercoils into relaxed DNA in the presence of type I topoisomerases and converts nicked DNA into positive knotted forms in the presence of type II topoisomerases.</text>
</comment>
<dbReference type="FunFam" id="1.20.1060.20:FF:000005">
    <property type="entry name" value="Structural maintenance of chromosomes 2"/>
    <property type="match status" value="1"/>
</dbReference>
<organism evidence="18 19">
    <name type="scientific">Gallus gallus</name>
    <name type="common">Chicken</name>
    <dbReference type="NCBI Taxonomy" id="9031"/>
    <lineage>
        <taxon>Eukaryota</taxon>
        <taxon>Metazoa</taxon>
        <taxon>Chordata</taxon>
        <taxon>Craniata</taxon>
        <taxon>Vertebrata</taxon>
        <taxon>Euteleostomi</taxon>
        <taxon>Archelosauria</taxon>
        <taxon>Archosauria</taxon>
        <taxon>Dinosauria</taxon>
        <taxon>Saurischia</taxon>
        <taxon>Theropoda</taxon>
        <taxon>Coelurosauria</taxon>
        <taxon>Aves</taxon>
        <taxon>Neognathae</taxon>
        <taxon>Galloanserae</taxon>
        <taxon>Galliformes</taxon>
        <taxon>Phasianidae</taxon>
        <taxon>Phasianinae</taxon>
        <taxon>Gallus</taxon>
    </lineage>
</organism>
<evidence type="ECO:0000256" key="9">
    <source>
        <dbReference type="ARBA" id="ARBA00023054"/>
    </source>
</evidence>
<feature type="compositionally biased region" description="Basic and acidic residues" evidence="16">
    <location>
        <begin position="839"/>
        <end position="850"/>
    </location>
</feature>
<comment type="subcellular location">
    <subcellularLocation>
        <location evidence="2">Chromosome</location>
    </subcellularLocation>
    <subcellularLocation>
        <location evidence="1 14">Nucleus</location>
    </subcellularLocation>
</comment>
<keyword evidence="6" id="KW-0547">Nucleotide-binding</keyword>
<dbReference type="CTD" id="10592"/>
<feature type="coiled-coil region" evidence="15">
    <location>
        <begin position="1020"/>
        <end position="1047"/>
    </location>
</feature>
<dbReference type="SUPFAM" id="SSF75553">
    <property type="entry name" value="Smc hinge domain"/>
    <property type="match status" value="1"/>
</dbReference>
<dbReference type="SMR" id="A0A8V0XV75"/>
<dbReference type="GO" id="GO:0005730">
    <property type="term" value="C:nucleolus"/>
    <property type="evidence" value="ECO:0007669"/>
    <property type="project" value="Ensembl"/>
</dbReference>
<dbReference type="GO" id="GO:0000793">
    <property type="term" value="C:condensed chromosome"/>
    <property type="evidence" value="ECO:0007669"/>
    <property type="project" value="Ensembl"/>
</dbReference>
<dbReference type="GO" id="GO:0000228">
    <property type="term" value="C:nuclear chromosome"/>
    <property type="evidence" value="ECO:0007669"/>
    <property type="project" value="Ensembl"/>
</dbReference>
<evidence type="ECO:0000256" key="8">
    <source>
        <dbReference type="ARBA" id="ARBA00022840"/>
    </source>
</evidence>
<protein>
    <recommendedName>
        <fullName evidence="14">Structural maintenance of chromosomes protein</fullName>
    </recommendedName>
</protein>
<dbReference type="Proteomes" id="UP000000539">
    <property type="component" value="Chromosome Z"/>
</dbReference>
<evidence type="ECO:0000256" key="10">
    <source>
        <dbReference type="ARBA" id="ARBA00023067"/>
    </source>
</evidence>
<dbReference type="InterPro" id="IPR010935">
    <property type="entry name" value="SMC_hinge"/>
</dbReference>
<evidence type="ECO:0000256" key="6">
    <source>
        <dbReference type="ARBA" id="ARBA00022741"/>
    </source>
</evidence>
<evidence type="ECO:0000256" key="7">
    <source>
        <dbReference type="ARBA" id="ARBA00022776"/>
    </source>
</evidence>
<evidence type="ECO:0000256" key="3">
    <source>
        <dbReference type="ARBA" id="ARBA00005231"/>
    </source>
</evidence>
<feature type="domain" description="SMC hinge" evidence="17">
    <location>
        <begin position="556"/>
        <end position="676"/>
    </location>
</feature>
<accession>A0A8V0XV75</accession>
<dbReference type="FunFam" id="3.40.50.300:FF:000278">
    <property type="entry name" value="Structural maintenance of chromosomes 2"/>
    <property type="match status" value="1"/>
</dbReference>
<dbReference type="GO" id="GO:0007076">
    <property type="term" value="P:mitotic chromosome condensation"/>
    <property type="evidence" value="ECO:0007669"/>
    <property type="project" value="Ensembl"/>
</dbReference>
<evidence type="ECO:0000256" key="11">
    <source>
        <dbReference type="ARBA" id="ARBA00023242"/>
    </source>
</evidence>
<dbReference type="CDD" id="cd03273">
    <property type="entry name" value="ABC_SMC2_euk"/>
    <property type="match status" value="1"/>
</dbReference>
<keyword evidence="5" id="KW-0132">Cell division</keyword>
<dbReference type="RefSeq" id="XP_046790803.1">
    <property type="nucleotide sequence ID" value="XM_046934847.1"/>
</dbReference>
<dbReference type="GO" id="GO:0051301">
    <property type="term" value="P:cell division"/>
    <property type="evidence" value="ECO:0007669"/>
    <property type="project" value="UniProtKB-KW"/>
</dbReference>
<dbReference type="SUPFAM" id="SSF52540">
    <property type="entry name" value="P-loop containing nucleoside triphosphate hydrolases"/>
    <property type="match status" value="1"/>
</dbReference>
<dbReference type="InterPro" id="IPR027120">
    <property type="entry name" value="Smc2_ABC"/>
</dbReference>
<reference evidence="18" key="3">
    <citation type="submission" date="2025-09" db="UniProtKB">
        <authorList>
            <consortium name="Ensembl"/>
        </authorList>
    </citation>
    <scope>IDENTIFICATION</scope>
    <source>
        <strain evidence="18">broiler</strain>
    </source>
</reference>
<sequence>MPYFYFKRIKLEELQSSPFLVLLGEAPTWPPDRLKKMYIKSIVLEGFKSYAQRTEIRDFDPLFNAITGLNGSGKSNILDSICFLLGISNLSQVRASSLQDLVYKNGQAGVNKATVSITFDNSDKKNSPLGFENNDEITITRQVIVGGRNKYLINGMNASNNRVQDLFGSVGLNVNNPHFLIMQGQITKVLNMKPTEILAMIEEAAGTRMYECKKITAHKTIEKKESKLDEIRRIITEEISPTLEKLKEARASYLEYQKMTREVENLRRIYVAFQYVRAEEIKDRSTNALKEAQANKKKIFESMAENEKKVKELAQQIEETEKKNNEEFGAKLHSLEAAFSELQRVDAKVRSDLDHRKQNLNSEENRLKELIKIMQEEFKAFTSKEKEIKKIKEGLNGLQEESKKDAEALASAQQHFNAVSAGLSSNDSGQGTSLADQMMTCKNEISKAATEAKQAQMKLKYAQQELKTKQAEVKKMDGSYKEDQEAFEAIRKTKEKLQDEMKKLKYEEAEQEAHLAKKKQLSSEISSLRELCESIEAKHPYLRFEYKNPEKNWNPNCVKGLVVTLITVKDISTSKALEAVAGGKLYNIVVDTEATGKKILEKGQLKHRYTIIPLSKISAKCIGHEIISLAKNLIGHREVHIAISLIDYNSELQKAMEYVFGTTLVCSSMDNAKKVTFDKRIMRKTVTLQGDIFDPQGTLSGGASSHVTPILSKLKTMRDAEDELKIKTSQLEATEKELANLKNMAEKYQHLKQQWEMKSEEAELLQTKIQQSAYHKQQEDLLALKKTIAECEETLKKTEESQRKAEEEYKALENKMKNAEAERGKEIKNAQQKLNSAKKKADDSSRKMKEKQQEVEALVLELEQLKQEQASYKQQSEAAQQAIASLKEQVSALEAEAVKTRESLKNAENELSSEKGLMAERTKDIKAKSAKIEKYREQNNELQLSINALEHDINKYQQETADASSTLDKLLKEYKWIASEKELFGQADTTYDFEANNPKETGQKLQKLLTKKEKLEKSLNMRAMNLLSEAEERYNDLMKKKRIVENDKIKILATIEELDRKKNKALHIAWEKVNKDFGSIFSMLLPGAKAMLVPSKKQNILDGLEFRVGLGDIWKENLTELSGGQRSLAALSLILAILLFKPAPIYILDEVDAALDLSHTQNIGQMLHAHFKQSQFLVVSLKDGMFNNANVLYRTKFVDGISTVSRHCQLKKKQPLSEASNNKDE</sequence>
<comment type="similarity">
    <text evidence="3">Belongs to the SMC family. SMC2 subfamily.</text>
</comment>
<feature type="coiled-coil region" evidence="15">
    <location>
        <begin position="275"/>
        <end position="401"/>
    </location>
</feature>
<feature type="coiled-coil region" evidence="15">
    <location>
        <begin position="445"/>
        <end position="538"/>
    </location>
</feature>
<keyword evidence="11 14" id="KW-0539">Nucleus</keyword>
<dbReference type="GO" id="GO:0000796">
    <property type="term" value="C:condensin complex"/>
    <property type="evidence" value="ECO:0007669"/>
    <property type="project" value="Ensembl"/>
</dbReference>
<feature type="region of interest" description="Disordered" evidence="16">
    <location>
        <begin position="818"/>
        <end position="850"/>
    </location>
</feature>
<gene>
    <name evidence="18" type="primary">SMC2</name>
</gene>
<evidence type="ECO:0000259" key="17">
    <source>
        <dbReference type="SMART" id="SM00968"/>
    </source>
</evidence>
<keyword evidence="10" id="KW-0226">DNA condensation</keyword>
<keyword evidence="7" id="KW-0498">Mitosis</keyword>
<dbReference type="Pfam" id="PF02463">
    <property type="entry name" value="SMC_N"/>
    <property type="match status" value="1"/>
</dbReference>
<evidence type="ECO:0000313" key="19">
    <source>
        <dbReference type="Proteomes" id="UP000000539"/>
    </source>
</evidence>
<evidence type="ECO:0000256" key="4">
    <source>
        <dbReference type="ARBA" id="ARBA00022454"/>
    </source>
</evidence>